<feature type="active site" evidence="3">
    <location>
        <position position="410"/>
    </location>
</feature>
<dbReference type="InterPro" id="IPR029058">
    <property type="entry name" value="AB_hydrolase_fold"/>
</dbReference>
<name>A0A9D3XB71_9SAUR</name>
<proteinExistence type="inferred from homology"/>
<keyword evidence="6" id="KW-1185">Reference proteome</keyword>
<dbReference type="PANTHER" id="PTHR48081:SF32">
    <property type="entry name" value="ALPHA_BETA HYDROLASE FOLD-3 DOMAIN-CONTAINING PROTEIN"/>
    <property type="match status" value="1"/>
</dbReference>
<feature type="domain" description="Alpha/beta hydrolase fold-3" evidence="4">
    <location>
        <begin position="148"/>
        <end position="292"/>
    </location>
</feature>
<dbReference type="PANTHER" id="PTHR48081">
    <property type="entry name" value="AB HYDROLASE SUPERFAMILY PROTEIN C4A8.06C"/>
    <property type="match status" value="1"/>
</dbReference>
<organism evidence="5 6">
    <name type="scientific">Mauremys mutica</name>
    <name type="common">yellowpond turtle</name>
    <dbReference type="NCBI Taxonomy" id="74926"/>
    <lineage>
        <taxon>Eukaryota</taxon>
        <taxon>Metazoa</taxon>
        <taxon>Chordata</taxon>
        <taxon>Craniata</taxon>
        <taxon>Vertebrata</taxon>
        <taxon>Euteleostomi</taxon>
        <taxon>Archelosauria</taxon>
        <taxon>Testudinata</taxon>
        <taxon>Testudines</taxon>
        <taxon>Cryptodira</taxon>
        <taxon>Durocryptodira</taxon>
        <taxon>Testudinoidea</taxon>
        <taxon>Geoemydidae</taxon>
        <taxon>Geoemydinae</taxon>
        <taxon>Mauremys</taxon>
    </lineage>
</organism>
<dbReference type="EMBL" id="JAHDVG010000476">
    <property type="protein sequence ID" value="KAH1175820.1"/>
    <property type="molecule type" value="Genomic_DNA"/>
</dbReference>
<dbReference type="AlphaFoldDB" id="A0A9D3XB71"/>
<dbReference type="InterPro" id="IPR017157">
    <property type="entry name" value="Arylacetamide_deacetylase"/>
</dbReference>
<feature type="active site" evidence="3">
    <location>
        <position position="226"/>
    </location>
</feature>
<protein>
    <recommendedName>
        <fullName evidence="4">Alpha/beta hydrolase fold-3 domain-containing protein</fullName>
    </recommendedName>
</protein>
<dbReference type="GO" id="GO:0052689">
    <property type="term" value="F:carboxylic ester hydrolase activity"/>
    <property type="evidence" value="ECO:0007669"/>
    <property type="project" value="InterPro"/>
</dbReference>
<dbReference type="SUPFAM" id="SSF53474">
    <property type="entry name" value="alpha/beta-Hydrolases"/>
    <property type="match status" value="1"/>
</dbReference>
<feature type="domain" description="Alpha/beta hydrolase fold-3" evidence="4">
    <location>
        <begin position="353"/>
        <end position="413"/>
    </location>
</feature>
<dbReference type="InterPro" id="IPR050300">
    <property type="entry name" value="GDXG_lipolytic_enzyme"/>
</dbReference>
<dbReference type="InterPro" id="IPR013094">
    <property type="entry name" value="AB_hydrolase_3"/>
</dbReference>
<gene>
    <name evidence="5" type="ORF">KIL84_022345</name>
</gene>
<evidence type="ECO:0000313" key="5">
    <source>
        <dbReference type="EMBL" id="KAH1175820.1"/>
    </source>
</evidence>
<dbReference type="Pfam" id="PF07859">
    <property type="entry name" value="Abhydrolase_3"/>
    <property type="match status" value="2"/>
</dbReference>
<reference evidence="5" key="1">
    <citation type="submission" date="2021-09" db="EMBL/GenBank/DDBJ databases">
        <title>The genome of Mauremys mutica provides insights into the evolution of semi-aquatic lifestyle.</title>
        <authorList>
            <person name="Gong S."/>
            <person name="Gao Y."/>
        </authorList>
    </citation>
    <scope>NUCLEOTIDE SEQUENCE</scope>
    <source>
        <strain evidence="5">MM-2020</strain>
        <tissue evidence="5">Muscle</tissue>
    </source>
</reference>
<comment type="caution">
    <text evidence="5">The sequence shown here is derived from an EMBL/GenBank/DDBJ whole genome shotgun (WGS) entry which is preliminary data.</text>
</comment>
<dbReference type="GO" id="GO:0016020">
    <property type="term" value="C:membrane"/>
    <property type="evidence" value="ECO:0007669"/>
    <property type="project" value="InterPro"/>
</dbReference>
<dbReference type="Gene3D" id="3.40.50.1820">
    <property type="entry name" value="alpha/beta hydrolase"/>
    <property type="match status" value="1"/>
</dbReference>
<evidence type="ECO:0000313" key="6">
    <source>
        <dbReference type="Proteomes" id="UP000827986"/>
    </source>
</evidence>
<sequence length="440" mass="49854">MIPDWSSSGTGAAASPWQQQGIAAPAAPIPTTVPGPTLRVIWISPFLLPVLFIWAICYDLFKSELPPGIDQPLKLRFYHSLLVMTAVLGRIFEKLGICSDISLLRLILDGIPPPWRDSKLLISDLKFAEVPVRVYQAKAPSVGQRRGVLYFHGGAGTLGSINAFERVCRYIARETDSVVVSVGYRLAPEYLYPSQYWDCLNATIHFMRNVEDYQVDPARIILCGDSCGANFATAICQILVSRTDLPRIRAQVLIYPGLQGLDFYLPSYQQNRSVPILFQDRVVYCCLRYLSKDTSVVEDVLKSSHVPEDMKLKYNKWISADNIPEEFKIRGYKPQKPLSYKYDVHEVIKQMLEVMFSPLLAEDAIVSQLPESYILTCEFDVLRDDGLLYKKRLEDNGVRVTWYHNEDGFHGVLTLFGYGIFSFPSAKKILDNTVNFIKKM</sequence>
<evidence type="ECO:0000259" key="4">
    <source>
        <dbReference type="Pfam" id="PF07859"/>
    </source>
</evidence>
<dbReference type="Proteomes" id="UP000827986">
    <property type="component" value="Unassembled WGS sequence"/>
</dbReference>
<feature type="active site" evidence="3">
    <location>
        <position position="380"/>
    </location>
</feature>
<dbReference type="PIRSF" id="PIRSF037251">
    <property type="entry name" value="Arylacetamide_deacetylase"/>
    <property type="match status" value="1"/>
</dbReference>
<evidence type="ECO:0000256" key="1">
    <source>
        <dbReference type="ARBA" id="ARBA00010515"/>
    </source>
</evidence>
<accession>A0A9D3XB71</accession>
<evidence type="ECO:0000256" key="2">
    <source>
        <dbReference type="ARBA" id="ARBA00022801"/>
    </source>
</evidence>
<evidence type="ECO:0000256" key="3">
    <source>
        <dbReference type="PIRSR" id="PIRSR037251-1"/>
    </source>
</evidence>
<comment type="similarity">
    <text evidence="1">Belongs to the 'GDXG' lipolytic enzyme family.</text>
</comment>
<keyword evidence="2" id="KW-0378">Hydrolase</keyword>